<dbReference type="Gene3D" id="2.130.10.10">
    <property type="entry name" value="YVTN repeat-like/Quinoprotein amine dehydrogenase"/>
    <property type="match status" value="1"/>
</dbReference>
<dbReference type="InterPro" id="IPR011048">
    <property type="entry name" value="Haem_d1_sf"/>
</dbReference>
<dbReference type="RefSeq" id="WP_160893749.1">
    <property type="nucleotide sequence ID" value="NZ_WUMU01000006.1"/>
</dbReference>
<reference evidence="2 3" key="1">
    <citation type="submission" date="2019-12" db="EMBL/GenBank/DDBJ databases">
        <authorList>
            <person name="Li M."/>
        </authorList>
    </citation>
    <scope>NUCLEOTIDE SEQUENCE [LARGE SCALE GENOMIC DNA]</scope>
    <source>
        <strain evidence="2 3">GBMRC 2024</strain>
    </source>
</reference>
<dbReference type="InterPro" id="IPR015943">
    <property type="entry name" value="WD40/YVTN_repeat-like_dom_sf"/>
</dbReference>
<keyword evidence="3" id="KW-1185">Reference proteome</keyword>
<organism evidence="2 3">
    <name type="scientific">Pseudooceanicola albus</name>
    <dbReference type="NCBI Taxonomy" id="2692189"/>
    <lineage>
        <taxon>Bacteria</taxon>
        <taxon>Pseudomonadati</taxon>
        <taxon>Pseudomonadota</taxon>
        <taxon>Alphaproteobacteria</taxon>
        <taxon>Rhodobacterales</taxon>
        <taxon>Paracoccaceae</taxon>
        <taxon>Pseudooceanicola</taxon>
    </lineage>
</organism>
<accession>A0A6L7G344</accession>
<sequence length="456" mass="46931">MTRSLLRPALLASAVLLSAASGALAADGAWQASDGFPGSLRAGSREVPVGPGDQTSVQVRRMPAGAKLTVMRGTEVLTPEPVTVGPDGSAIIPLTVPSDAGYGLQPLTVISSDPAATIVTDLKLSRVLPASGEAGYALTSAATDERSYQVAFAEQGPFKGKLFVVAANGQGPSRLMRLDAATLKQEAAAEVATDADGKPVDVFAVGMDDAHGQVWTANTRANTVTVYDAGTLKPVKVFPAGTVMHPRDVVVDAAAHRAYANAALSNRIEVFDTENLTHVGTLQIEPPEGKGEFSSMTLDLDPAQGRIYSVSKDGDAAGWVDLKTGESHTFDVPGLISGSGIAHDPETGRIFVTGQDSNNVIILDAEGKKLSDTYIGAGGLSIAFDPVSGHVYAAARAAGTVSVLDEDGKLLANLPVGELPNQVKVAADGTVYVVTMNGPKGDNDPRGAVEKITPAS</sequence>
<evidence type="ECO:0000313" key="2">
    <source>
        <dbReference type="EMBL" id="MXN17928.1"/>
    </source>
</evidence>
<dbReference type="SUPFAM" id="SSF51004">
    <property type="entry name" value="C-terminal (heme d1) domain of cytochrome cd1-nitrite reductase"/>
    <property type="match status" value="1"/>
</dbReference>
<dbReference type="InterPro" id="IPR051200">
    <property type="entry name" value="Host-pathogen_enzymatic-act"/>
</dbReference>
<evidence type="ECO:0000313" key="3">
    <source>
        <dbReference type="Proteomes" id="UP000477911"/>
    </source>
</evidence>
<dbReference type="Proteomes" id="UP000477911">
    <property type="component" value="Unassembled WGS sequence"/>
</dbReference>
<feature type="chain" id="PRO_5026928501" description="YncE family protein" evidence="1">
    <location>
        <begin position="26"/>
        <end position="456"/>
    </location>
</feature>
<feature type="signal peptide" evidence="1">
    <location>
        <begin position="1"/>
        <end position="25"/>
    </location>
</feature>
<evidence type="ECO:0008006" key="4">
    <source>
        <dbReference type="Google" id="ProtNLM"/>
    </source>
</evidence>
<dbReference type="AlphaFoldDB" id="A0A6L7G344"/>
<comment type="caution">
    <text evidence="2">The sequence shown here is derived from an EMBL/GenBank/DDBJ whole genome shotgun (WGS) entry which is preliminary data.</text>
</comment>
<dbReference type="PANTHER" id="PTHR47197:SF3">
    <property type="entry name" value="DIHYDRO-HEME D1 DEHYDROGENASE"/>
    <property type="match status" value="1"/>
</dbReference>
<dbReference type="PANTHER" id="PTHR47197">
    <property type="entry name" value="PROTEIN NIRF"/>
    <property type="match status" value="1"/>
</dbReference>
<keyword evidence="1" id="KW-0732">Signal</keyword>
<protein>
    <recommendedName>
        <fullName evidence="4">YncE family protein</fullName>
    </recommendedName>
</protein>
<evidence type="ECO:0000256" key="1">
    <source>
        <dbReference type="SAM" id="SignalP"/>
    </source>
</evidence>
<gene>
    <name evidence="2" type="ORF">GR170_08780</name>
</gene>
<proteinExistence type="predicted"/>
<name>A0A6L7G344_9RHOB</name>
<dbReference type="EMBL" id="WUMU01000006">
    <property type="protein sequence ID" value="MXN17928.1"/>
    <property type="molecule type" value="Genomic_DNA"/>
</dbReference>